<dbReference type="Proteomes" id="UP001163046">
    <property type="component" value="Unassembled WGS sequence"/>
</dbReference>
<organism evidence="1 2">
    <name type="scientific">Desmophyllum pertusum</name>
    <dbReference type="NCBI Taxonomy" id="174260"/>
    <lineage>
        <taxon>Eukaryota</taxon>
        <taxon>Metazoa</taxon>
        <taxon>Cnidaria</taxon>
        <taxon>Anthozoa</taxon>
        <taxon>Hexacorallia</taxon>
        <taxon>Scleractinia</taxon>
        <taxon>Caryophylliina</taxon>
        <taxon>Caryophylliidae</taxon>
        <taxon>Desmophyllum</taxon>
    </lineage>
</organism>
<dbReference type="InterPro" id="IPR046338">
    <property type="entry name" value="GAIN_dom_sf"/>
</dbReference>
<proteinExistence type="predicted"/>
<sequence length="175" mass="19953">MEAWQDSSAKSRSENATKLLTSMENIALMTASVSNGKNTSNVTTSNVVLRFRSFEMDDFIPERVTFSAGTMDPEVNIEMPTSELSNRESNGTNQPYCFYLLEKRRTTFDYHQVLRTILPVNSGVISLSTRPKTSGNFKKPVVISLQNNQSDEKPTTLMCFLENFRSWRLVVHRRL</sequence>
<evidence type="ECO:0000313" key="2">
    <source>
        <dbReference type="Proteomes" id="UP001163046"/>
    </source>
</evidence>
<dbReference type="Gene3D" id="2.60.220.50">
    <property type="match status" value="1"/>
</dbReference>
<reference evidence="1" key="1">
    <citation type="submission" date="2023-01" db="EMBL/GenBank/DDBJ databases">
        <title>Genome assembly of the deep-sea coral Lophelia pertusa.</title>
        <authorList>
            <person name="Herrera S."/>
            <person name="Cordes E."/>
        </authorList>
    </citation>
    <scope>NUCLEOTIDE SEQUENCE</scope>
    <source>
        <strain evidence="1">USNM1676648</strain>
        <tissue evidence="1">Polyp</tissue>
    </source>
</reference>
<gene>
    <name evidence="1" type="ORF">OS493_021892</name>
</gene>
<protein>
    <submittedName>
        <fullName evidence="1">Uncharacterized protein</fullName>
    </submittedName>
</protein>
<dbReference type="EMBL" id="MU826364">
    <property type="protein sequence ID" value="KAJ7378593.1"/>
    <property type="molecule type" value="Genomic_DNA"/>
</dbReference>
<keyword evidence="2" id="KW-1185">Reference proteome</keyword>
<name>A0A9W9ZDB3_9CNID</name>
<accession>A0A9W9ZDB3</accession>
<evidence type="ECO:0000313" key="1">
    <source>
        <dbReference type="EMBL" id="KAJ7378593.1"/>
    </source>
</evidence>
<comment type="caution">
    <text evidence="1">The sequence shown here is derived from an EMBL/GenBank/DDBJ whole genome shotgun (WGS) entry which is preliminary data.</text>
</comment>
<dbReference type="AlphaFoldDB" id="A0A9W9ZDB3"/>